<sequence length="155" mass="16225">MSAPAPSPRSNVGLTLSTLMCVMPCPPGHNVENCYRLQAVAAMNSAAARSLFPAPSKGKTHRGSRGKGKGGMYLRWAIRPRNQMIYRWLISSQPSASILKARIQLACSPSRPPGGSRGEKASVPLNPPGTCLPSSDPGGSGPLAPGRHFRGPAGQ</sequence>
<evidence type="ECO:0000313" key="2">
    <source>
        <dbReference type="EMBL" id="KAJ5338669.1"/>
    </source>
</evidence>
<dbReference type="Proteomes" id="UP001147695">
    <property type="component" value="Unassembled WGS sequence"/>
</dbReference>
<name>A0A9W9QL99_PENBR</name>
<reference evidence="2" key="2">
    <citation type="journal article" date="2023" name="IMA Fungus">
        <title>Comparative genomic study of the Penicillium genus elucidates a diverse pangenome and 15 lateral gene transfer events.</title>
        <authorList>
            <person name="Petersen C."/>
            <person name="Sorensen T."/>
            <person name="Nielsen M.R."/>
            <person name="Sondergaard T.E."/>
            <person name="Sorensen J.L."/>
            <person name="Fitzpatrick D.A."/>
            <person name="Frisvad J.C."/>
            <person name="Nielsen K.L."/>
        </authorList>
    </citation>
    <scope>NUCLEOTIDE SEQUENCE</scope>
    <source>
        <strain evidence="2">IBT 35673</strain>
    </source>
</reference>
<evidence type="ECO:0000313" key="3">
    <source>
        <dbReference type="Proteomes" id="UP001147695"/>
    </source>
</evidence>
<protein>
    <submittedName>
        <fullName evidence="2">Uncharacterized protein</fullName>
    </submittedName>
</protein>
<evidence type="ECO:0000256" key="1">
    <source>
        <dbReference type="SAM" id="MobiDB-lite"/>
    </source>
</evidence>
<dbReference type="EMBL" id="JAPZBQ010000003">
    <property type="protein sequence ID" value="KAJ5338669.1"/>
    <property type="molecule type" value="Genomic_DNA"/>
</dbReference>
<proteinExistence type="predicted"/>
<reference evidence="2" key="1">
    <citation type="submission" date="2022-12" db="EMBL/GenBank/DDBJ databases">
        <authorList>
            <person name="Petersen C."/>
        </authorList>
    </citation>
    <scope>NUCLEOTIDE SEQUENCE</scope>
    <source>
        <strain evidence="2">IBT 35673</strain>
    </source>
</reference>
<comment type="caution">
    <text evidence="2">The sequence shown here is derived from an EMBL/GenBank/DDBJ whole genome shotgun (WGS) entry which is preliminary data.</text>
</comment>
<accession>A0A9W9QL99</accession>
<gene>
    <name evidence="2" type="ORF">N7452_005397</name>
</gene>
<feature type="region of interest" description="Disordered" evidence="1">
    <location>
        <begin position="107"/>
        <end position="155"/>
    </location>
</feature>
<organism evidence="2 3">
    <name type="scientific">Penicillium brevicompactum</name>
    <dbReference type="NCBI Taxonomy" id="5074"/>
    <lineage>
        <taxon>Eukaryota</taxon>
        <taxon>Fungi</taxon>
        <taxon>Dikarya</taxon>
        <taxon>Ascomycota</taxon>
        <taxon>Pezizomycotina</taxon>
        <taxon>Eurotiomycetes</taxon>
        <taxon>Eurotiomycetidae</taxon>
        <taxon>Eurotiales</taxon>
        <taxon>Aspergillaceae</taxon>
        <taxon>Penicillium</taxon>
    </lineage>
</organism>
<dbReference type="AlphaFoldDB" id="A0A9W9QL99"/>